<keyword evidence="3" id="KW-0694">RNA-binding</keyword>
<evidence type="ECO:0000313" key="4">
    <source>
        <dbReference type="EMBL" id="OKL37391.1"/>
    </source>
</evidence>
<evidence type="ECO:0000313" key="5">
    <source>
        <dbReference type="Proteomes" id="UP000186524"/>
    </source>
</evidence>
<evidence type="ECO:0000256" key="3">
    <source>
        <dbReference type="HAMAP-Rule" id="MF_01539"/>
    </source>
</evidence>
<comment type="catalytic activity">
    <reaction evidence="3">
        <text>cytidine(34) in elongator tRNA(Met) + acetate + ATP = N(4)-acetylcytidine(34) in elongator tRNA(Met) + AMP + diphosphate</text>
        <dbReference type="Rhea" id="RHEA:58144"/>
        <dbReference type="Rhea" id="RHEA-COMP:10693"/>
        <dbReference type="Rhea" id="RHEA-COMP:10694"/>
        <dbReference type="ChEBI" id="CHEBI:30089"/>
        <dbReference type="ChEBI" id="CHEBI:30616"/>
        <dbReference type="ChEBI" id="CHEBI:33019"/>
        <dbReference type="ChEBI" id="CHEBI:74900"/>
        <dbReference type="ChEBI" id="CHEBI:82748"/>
        <dbReference type="ChEBI" id="CHEBI:456215"/>
    </reaction>
</comment>
<comment type="caution">
    <text evidence="3">Lacks conserved residue(s) required for the propagation of feature annotation.</text>
</comment>
<dbReference type="GO" id="GO:0006400">
    <property type="term" value="P:tRNA modification"/>
    <property type="evidence" value="ECO:0007669"/>
    <property type="project" value="UniProtKB-UniRule"/>
</dbReference>
<comment type="caution">
    <text evidence="4">The sequence shown here is derived from an EMBL/GenBank/DDBJ whole genome shotgun (WGS) entry which is preliminary data.</text>
</comment>
<dbReference type="EC" id="6.3.4.-" evidence="3"/>
<dbReference type="GO" id="GO:0016879">
    <property type="term" value="F:ligase activity, forming carbon-nitrogen bonds"/>
    <property type="evidence" value="ECO:0007669"/>
    <property type="project" value="UniProtKB-UniRule"/>
</dbReference>
<comment type="similarity">
    <text evidence="3">Belongs to the TmcAL family.</text>
</comment>
<feature type="binding site" evidence="3">
    <location>
        <position position="200"/>
    </location>
    <ligand>
        <name>ATP</name>
        <dbReference type="ChEBI" id="CHEBI:30616"/>
    </ligand>
</feature>
<name>A0A1Q5P5G6_9BACI</name>
<dbReference type="Gene3D" id="3.40.50.620">
    <property type="entry name" value="HUPs"/>
    <property type="match status" value="1"/>
</dbReference>
<comment type="subcellular location">
    <subcellularLocation>
        <location evidence="3">Cytoplasm</location>
    </subcellularLocation>
</comment>
<dbReference type="EMBL" id="MRWQ01000005">
    <property type="protein sequence ID" value="OKL37391.1"/>
    <property type="molecule type" value="Genomic_DNA"/>
</dbReference>
<protein>
    <recommendedName>
        <fullName evidence="3">tRNA(Met) cytidine acetate ligase</fullName>
        <ecNumber evidence="3">6.3.4.-</ecNumber>
    </recommendedName>
</protein>
<dbReference type="GO" id="GO:0005737">
    <property type="term" value="C:cytoplasm"/>
    <property type="evidence" value="ECO:0007669"/>
    <property type="project" value="UniProtKB-SubCell"/>
</dbReference>
<dbReference type="PANTHER" id="PTHR37825:SF1">
    <property type="entry name" value="TRNA(MET) CYTIDINE ACETATE LIGASE"/>
    <property type="match status" value="1"/>
</dbReference>
<keyword evidence="3" id="KW-0067">ATP-binding</keyword>
<dbReference type="Pfam" id="PF05636">
    <property type="entry name" value="HIGH_NTase1"/>
    <property type="match status" value="1"/>
</dbReference>
<keyword evidence="3" id="KW-0963">Cytoplasm</keyword>
<keyword evidence="3" id="KW-0547">Nucleotide-binding</keyword>
<dbReference type="InterPro" id="IPR014729">
    <property type="entry name" value="Rossmann-like_a/b/a_fold"/>
</dbReference>
<keyword evidence="2 3" id="KW-0819">tRNA processing</keyword>
<feature type="binding site" evidence="3">
    <location>
        <position position="113"/>
    </location>
    <ligand>
        <name>ATP</name>
        <dbReference type="ChEBI" id="CHEBI:30616"/>
    </ligand>
</feature>
<dbReference type="HAMAP" id="MF_01539">
    <property type="entry name" value="TmcAL"/>
    <property type="match status" value="1"/>
</dbReference>
<keyword evidence="1 3" id="KW-0436">Ligase</keyword>
<dbReference type="NCBIfam" id="NF010191">
    <property type="entry name" value="PRK13670.1"/>
    <property type="match status" value="1"/>
</dbReference>
<dbReference type="InterPro" id="IPR008513">
    <property type="entry name" value="tRNA(Met)_cyd_acetate_ligase"/>
</dbReference>
<dbReference type="PANTHER" id="PTHR37825">
    <property type="entry name" value="TRNA(MET) CYTIDINE ACETATE LIGASE"/>
    <property type="match status" value="1"/>
</dbReference>
<dbReference type="Proteomes" id="UP000186524">
    <property type="component" value="Unassembled WGS sequence"/>
</dbReference>
<sequence length="411" mass="46646">MKVHSYKERIFPMNATGIVVEYNPFHNGHFYHVNETKRKAESDVIIAVMSGSFLQRGEPALVDKWTRTKMALSNGVDIVVELPYAFSTQKAETFATGAIQILNHMKCRSFCFGSEEGQLDPFLQTSARLYEEKEALDECVRSSMKKGNSYPTAQTLARKTIFRDQPLPLDLSKPNNILGFHYVTANNELNHPMEPLTILRQGAGYHDEQASGHIASATAIRHLLFDKKQADHFLPPSVLSILTEHRQNGLIHSWELYWPLLRYRLLSIHLDDLNAIYEIEEGIGPRLIDAALKSNTFLSFMEQVKTKRYTWTRIQRMLTHVLTNTTKKEMNDAAAHASFVRLLGMTENGRSYIRSIKKEMTVPLLSRTATDIDLLSLDIKASRVYAAASTAPAHYTEKLLDHEFSAPPILL</sequence>
<dbReference type="SUPFAM" id="SSF52374">
    <property type="entry name" value="Nucleotidylyl transferase"/>
    <property type="match status" value="1"/>
</dbReference>
<gene>
    <name evidence="3" type="primary">tmcAL</name>
    <name evidence="4" type="ORF">BLL40_06515</name>
</gene>
<dbReference type="AlphaFoldDB" id="A0A1Q5P5G6"/>
<dbReference type="STRING" id="1714354.BLL40_06515"/>
<accession>A0A1Q5P5G6</accession>
<organism evidence="4 5">
    <name type="scientific">Domibacillus mangrovi</name>
    <dbReference type="NCBI Taxonomy" id="1714354"/>
    <lineage>
        <taxon>Bacteria</taxon>
        <taxon>Bacillati</taxon>
        <taxon>Bacillota</taxon>
        <taxon>Bacilli</taxon>
        <taxon>Bacillales</taxon>
        <taxon>Bacillaceae</taxon>
        <taxon>Domibacillus</taxon>
    </lineage>
</organism>
<reference evidence="4 5" key="1">
    <citation type="submission" date="2016-12" db="EMBL/GenBank/DDBJ databases">
        <title>Domibacillus sp. SAOS 44 whole genome sequencing.</title>
        <authorList>
            <person name="Verma A."/>
            <person name="Krishnamurthi S."/>
        </authorList>
    </citation>
    <scope>NUCLEOTIDE SEQUENCE [LARGE SCALE GENOMIC DNA]</scope>
    <source>
        <strain evidence="4 5">SAOS 44</strain>
    </source>
</reference>
<dbReference type="GO" id="GO:0000049">
    <property type="term" value="F:tRNA binding"/>
    <property type="evidence" value="ECO:0007669"/>
    <property type="project" value="UniProtKB-KW"/>
</dbReference>
<feature type="binding site" evidence="3">
    <location>
        <begin position="19"/>
        <end position="32"/>
    </location>
    <ligand>
        <name>ATP</name>
        <dbReference type="ChEBI" id="CHEBI:30616"/>
    </ligand>
</feature>
<evidence type="ECO:0000256" key="1">
    <source>
        <dbReference type="ARBA" id="ARBA00022598"/>
    </source>
</evidence>
<comment type="function">
    <text evidence="3">Catalyzes the formation of N(4)-acetylcytidine (ac(4)C) at the wobble position of elongator tRNA(Met), using acetate and ATP as substrates. First activates an acetate ion to form acetyladenylate (Ac-AMP) and then transfers the acetyl group to tRNA to form ac(4)C34.</text>
</comment>
<evidence type="ECO:0000256" key="2">
    <source>
        <dbReference type="ARBA" id="ARBA00022694"/>
    </source>
</evidence>
<dbReference type="GO" id="GO:0005524">
    <property type="term" value="F:ATP binding"/>
    <property type="evidence" value="ECO:0007669"/>
    <property type="project" value="UniProtKB-KW"/>
</dbReference>
<keyword evidence="5" id="KW-1185">Reference proteome</keyword>
<keyword evidence="3" id="KW-0820">tRNA-binding</keyword>
<feature type="binding site" evidence="3">
    <location>
        <position position="175"/>
    </location>
    <ligand>
        <name>ATP</name>
        <dbReference type="ChEBI" id="CHEBI:30616"/>
    </ligand>
</feature>
<proteinExistence type="inferred from homology"/>